<evidence type="ECO:0000313" key="8">
    <source>
        <dbReference type="Proteomes" id="UP001222275"/>
    </source>
</evidence>
<dbReference type="PANTHER" id="PTHR43483">
    <property type="entry name" value="MEMBRANE TRANSPORTER PROTEIN HI_0806-RELATED"/>
    <property type="match status" value="1"/>
</dbReference>
<dbReference type="RefSeq" id="WP_275594914.1">
    <property type="nucleotide sequence ID" value="NZ_CP102381.1"/>
</dbReference>
<comment type="subcellular location">
    <subcellularLocation>
        <location evidence="6">Cell membrane</location>
        <topology evidence="6">Multi-pass membrane protein</topology>
    </subcellularLocation>
    <subcellularLocation>
        <location evidence="1">Membrane</location>
        <topology evidence="1">Multi-pass membrane protein</topology>
    </subcellularLocation>
</comment>
<dbReference type="InterPro" id="IPR002781">
    <property type="entry name" value="TM_pro_TauE-like"/>
</dbReference>
<feature type="transmembrane region" description="Helical" evidence="6">
    <location>
        <begin position="52"/>
        <end position="74"/>
    </location>
</feature>
<feature type="transmembrane region" description="Helical" evidence="6">
    <location>
        <begin position="86"/>
        <end position="105"/>
    </location>
</feature>
<dbReference type="Pfam" id="PF01925">
    <property type="entry name" value="TauE"/>
    <property type="match status" value="1"/>
</dbReference>
<evidence type="ECO:0000256" key="6">
    <source>
        <dbReference type="RuleBase" id="RU363041"/>
    </source>
</evidence>
<feature type="transmembrane region" description="Helical" evidence="6">
    <location>
        <begin position="181"/>
        <end position="205"/>
    </location>
</feature>
<keyword evidence="3 6" id="KW-0812">Transmembrane</keyword>
<feature type="transmembrane region" description="Helical" evidence="6">
    <location>
        <begin position="217"/>
        <end position="237"/>
    </location>
</feature>
<keyword evidence="6" id="KW-1003">Cell membrane</keyword>
<dbReference type="EMBL" id="CP102381">
    <property type="protein sequence ID" value="WEJ62658.1"/>
    <property type="molecule type" value="Genomic_DNA"/>
</dbReference>
<feature type="transmembrane region" description="Helical" evidence="6">
    <location>
        <begin position="12"/>
        <end position="40"/>
    </location>
</feature>
<keyword evidence="5 6" id="KW-0472">Membrane</keyword>
<evidence type="ECO:0000256" key="2">
    <source>
        <dbReference type="ARBA" id="ARBA00009142"/>
    </source>
</evidence>
<name>A0ABY8CEX3_9GAMM</name>
<protein>
    <recommendedName>
        <fullName evidence="6">Probable membrane transporter protein</fullName>
    </recommendedName>
</protein>
<evidence type="ECO:0000313" key="7">
    <source>
        <dbReference type="EMBL" id="WEJ62658.1"/>
    </source>
</evidence>
<keyword evidence="8" id="KW-1185">Reference proteome</keyword>
<keyword evidence="4 6" id="KW-1133">Transmembrane helix</keyword>
<reference evidence="7 8" key="1">
    <citation type="submission" date="2022-06" db="EMBL/GenBank/DDBJ databases">
        <title>Thiomicrohabdus sp. nov, an obligately chemolithoautotrophic, sulfur-oxidizing bacterium isolated from beach of Guanyin Mountain. Amoy.</title>
        <authorList>
            <person name="Zhu H."/>
        </authorList>
    </citation>
    <scope>NUCLEOTIDE SEQUENCE [LARGE SCALE GENOMIC DNA]</scope>
    <source>
        <strain evidence="7 8">XGS-01</strain>
    </source>
</reference>
<dbReference type="Proteomes" id="UP001222275">
    <property type="component" value="Chromosome"/>
</dbReference>
<evidence type="ECO:0000256" key="1">
    <source>
        <dbReference type="ARBA" id="ARBA00004141"/>
    </source>
</evidence>
<gene>
    <name evidence="7" type="ORF">NR989_11715</name>
</gene>
<dbReference type="PANTHER" id="PTHR43483:SF3">
    <property type="entry name" value="MEMBRANE TRANSPORTER PROTEIN HI_0806-RELATED"/>
    <property type="match status" value="1"/>
</dbReference>
<proteinExistence type="inferred from homology"/>
<comment type="similarity">
    <text evidence="2 6">Belongs to the 4-toluene sulfonate uptake permease (TSUP) (TC 2.A.102) family.</text>
</comment>
<evidence type="ECO:0000256" key="3">
    <source>
        <dbReference type="ARBA" id="ARBA00022692"/>
    </source>
</evidence>
<evidence type="ECO:0000256" key="5">
    <source>
        <dbReference type="ARBA" id="ARBA00023136"/>
    </source>
</evidence>
<accession>A0ABY8CEX3</accession>
<organism evidence="7 8">
    <name type="scientific">Thiomicrorhabdus lithotrophica</name>
    <dbReference type="NCBI Taxonomy" id="2949997"/>
    <lineage>
        <taxon>Bacteria</taxon>
        <taxon>Pseudomonadati</taxon>
        <taxon>Pseudomonadota</taxon>
        <taxon>Gammaproteobacteria</taxon>
        <taxon>Thiotrichales</taxon>
        <taxon>Piscirickettsiaceae</taxon>
        <taxon>Thiomicrorhabdus</taxon>
    </lineage>
</organism>
<evidence type="ECO:0000256" key="4">
    <source>
        <dbReference type="ARBA" id="ARBA00022989"/>
    </source>
</evidence>
<sequence length="270" mass="28400">MLETAFIIEMITYLITGAIVGVAAGMLGIGGGLLIVPVLSTVFIHYLDTPEVVHLAIGTSLATIVITSFSSARAHHKHGAVRWDAFRLLTIGVLIGAFIGAWSSQFVASDLLGKIFGVLELLIAMNMLISFKPSPHRELPGLVGNTAAGTVIGSLSSLVGIGGGTLTTPYLVWNNISMHQAIATSTAVSLPVAVAGSIGYFMAGLGATDLPPLATGYIYWPAFFGIVLASYFTAPIGAKLAHQLPVKTLKRFFGVFLIILAIKMLFFTPN</sequence>
<feature type="transmembrane region" description="Helical" evidence="6">
    <location>
        <begin position="249"/>
        <end position="267"/>
    </location>
</feature>